<feature type="transmembrane region" description="Helical" evidence="6">
    <location>
        <begin position="238"/>
        <end position="257"/>
    </location>
</feature>
<keyword evidence="4 6" id="KW-1133">Transmembrane helix</keyword>
<reference evidence="8" key="1">
    <citation type="submission" date="2020-09" db="EMBL/GenBank/DDBJ databases">
        <authorList>
            <person name="Kikuchi T."/>
        </authorList>
    </citation>
    <scope>NUCLEOTIDE SEQUENCE</scope>
    <source>
        <strain evidence="8">SH1</strain>
    </source>
</reference>
<dbReference type="PANTHER" id="PTHR23506:SF23">
    <property type="entry name" value="GH10249P"/>
    <property type="match status" value="1"/>
</dbReference>
<dbReference type="EMBL" id="CAJFCW020000006">
    <property type="protein sequence ID" value="CAG9127155.1"/>
    <property type="molecule type" value="Genomic_DNA"/>
</dbReference>
<proteinExistence type="predicted"/>
<sequence>MSKVHSSKDGTPPVKVKINNRSRKVVIGIVYVALVIDYMLTTVVVPIIPDFLIKLWTADGSLVAENGTVDYSETSMPVGFLFGSKSVVQIIFNLIAGPLTNRIGYSVVLFLGFVLIAASTITFAFSTAYWTLILARSVQGIGSAFTNTAGLGMVAKMYTEESERGKAIATVLGGLAVGALFGPTYGGILYEYGGMILPFGILAVLALIDGGIQAVILRPKVEREDIKGTKVGTLLKDPYIVITAGAIFISNMGVSIMEPTIPLWMIEQWNSSSILQGVIFLPLTAGYLINTQIFGALAHKFGRWRCAMAGLIMICLSNVMIPFSPSVYILVLPITLAGLGIGMVDSTMFPTLGTVVDKRHSSAYGSVYAIGDSAVCVAFAAGPFMAGPMVKFFGFKYTMYVTSAINLLYAPLLIFLKDLDTMERSVPKVEEVNKISISSSPLDDIKYTKH</sequence>
<feature type="transmembrane region" description="Helical" evidence="6">
    <location>
        <begin position="108"/>
        <end position="132"/>
    </location>
</feature>
<dbReference type="GO" id="GO:0005335">
    <property type="term" value="F:serotonin:sodium:chloride symporter activity"/>
    <property type="evidence" value="ECO:0007669"/>
    <property type="project" value="TreeGrafter"/>
</dbReference>
<feature type="transmembrane region" description="Helical" evidence="6">
    <location>
        <begin position="25"/>
        <end position="48"/>
    </location>
</feature>
<comment type="subcellular location">
    <subcellularLocation>
        <location evidence="1">Membrane</location>
        <topology evidence="1">Multi-pass membrane protein</topology>
    </subcellularLocation>
</comment>
<feature type="transmembrane region" description="Helical" evidence="6">
    <location>
        <begin position="327"/>
        <end position="344"/>
    </location>
</feature>
<feature type="domain" description="Major facilitator superfamily (MFS) profile" evidence="7">
    <location>
        <begin position="26"/>
        <end position="421"/>
    </location>
</feature>
<keyword evidence="2" id="KW-0813">Transport</keyword>
<dbReference type="PROSITE" id="PS50850">
    <property type="entry name" value="MFS"/>
    <property type="match status" value="1"/>
</dbReference>
<dbReference type="OrthoDB" id="5833990at2759"/>
<feature type="transmembrane region" description="Helical" evidence="6">
    <location>
        <begin position="78"/>
        <end position="96"/>
    </location>
</feature>
<evidence type="ECO:0000256" key="5">
    <source>
        <dbReference type="ARBA" id="ARBA00023136"/>
    </source>
</evidence>
<feature type="transmembrane region" description="Helical" evidence="6">
    <location>
        <begin position="269"/>
        <end position="289"/>
    </location>
</feature>
<evidence type="ECO:0000256" key="1">
    <source>
        <dbReference type="ARBA" id="ARBA00004141"/>
    </source>
</evidence>
<organism evidence="8 9">
    <name type="scientific">Bursaphelenchus okinawaensis</name>
    <dbReference type="NCBI Taxonomy" id="465554"/>
    <lineage>
        <taxon>Eukaryota</taxon>
        <taxon>Metazoa</taxon>
        <taxon>Ecdysozoa</taxon>
        <taxon>Nematoda</taxon>
        <taxon>Chromadorea</taxon>
        <taxon>Rhabditida</taxon>
        <taxon>Tylenchina</taxon>
        <taxon>Tylenchomorpha</taxon>
        <taxon>Aphelenchoidea</taxon>
        <taxon>Aphelenchoididae</taxon>
        <taxon>Bursaphelenchus</taxon>
    </lineage>
</organism>
<evidence type="ECO:0000313" key="8">
    <source>
        <dbReference type="EMBL" id="CAD5229654.1"/>
    </source>
</evidence>
<feature type="transmembrane region" description="Helical" evidence="6">
    <location>
        <begin position="365"/>
        <end position="385"/>
    </location>
</feature>
<keyword evidence="3 6" id="KW-0812">Transmembrane</keyword>
<evidence type="ECO:0000256" key="4">
    <source>
        <dbReference type="ARBA" id="ARBA00022989"/>
    </source>
</evidence>
<feature type="transmembrane region" description="Helical" evidence="6">
    <location>
        <begin position="138"/>
        <end position="155"/>
    </location>
</feature>
<dbReference type="InterPro" id="IPR020846">
    <property type="entry name" value="MFS_dom"/>
</dbReference>
<dbReference type="Gene3D" id="1.20.1250.20">
    <property type="entry name" value="MFS general substrate transporter like domains"/>
    <property type="match status" value="1"/>
</dbReference>
<evidence type="ECO:0000256" key="2">
    <source>
        <dbReference type="ARBA" id="ARBA00022448"/>
    </source>
</evidence>
<accession>A0A811LS51</accession>
<dbReference type="Proteomes" id="UP000614601">
    <property type="component" value="Unassembled WGS sequence"/>
</dbReference>
<feature type="transmembrane region" description="Helical" evidence="6">
    <location>
        <begin position="196"/>
        <end position="217"/>
    </location>
</feature>
<dbReference type="GO" id="GO:0030672">
    <property type="term" value="C:synaptic vesicle membrane"/>
    <property type="evidence" value="ECO:0007669"/>
    <property type="project" value="TreeGrafter"/>
</dbReference>
<dbReference type="GO" id="GO:0043195">
    <property type="term" value="C:terminal bouton"/>
    <property type="evidence" value="ECO:0007669"/>
    <property type="project" value="TreeGrafter"/>
</dbReference>
<dbReference type="AlphaFoldDB" id="A0A811LS51"/>
<dbReference type="InterPro" id="IPR011701">
    <property type="entry name" value="MFS"/>
</dbReference>
<dbReference type="EMBL" id="CAJFDH010000006">
    <property type="protein sequence ID" value="CAD5229654.1"/>
    <property type="molecule type" value="Genomic_DNA"/>
</dbReference>
<dbReference type="Proteomes" id="UP000783686">
    <property type="component" value="Unassembled WGS sequence"/>
</dbReference>
<comment type="caution">
    <text evidence="8">The sequence shown here is derived from an EMBL/GenBank/DDBJ whole genome shotgun (WGS) entry which is preliminary data.</text>
</comment>
<evidence type="ECO:0000256" key="3">
    <source>
        <dbReference type="ARBA" id="ARBA00022692"/>
    </source>
</evidence>
<dbReference type="Pfam" id="PF07690">
    <property type="entry name" value="MFS_1"/>
    <property type="match status" value="2"/>
</dbReference>
<dbReference type="InterPro" id="IPR036259">
    <property type="entry name" value="MFS_trans_sf"/>
</dbReference>
<name>A0A811LS51_9BILA</name>
<protein>
    <recommendedName>
        <fullName evidence="7">Major facilitator superfamily (MFS) profile domain-containing protein</fullName>
    </recommendedName>
</protein>
<dbReference type="GO" id="GO:0015842">
    <property type="term" value="P:aminergic neurotransmitter loading into synaptic vesicle"/>
    <property type="evidence" value="ECO:0007669"/>
    <property type="project" value="TreeGrafter"/>
</dbReference>
<keyword evidence="5 6" id="KW-0472">Membrane</keyword>
<feature type="transmembrane region" description="Helical" evidence="6">
    <location>
        <begin position="167"/>
        <end position="190"/>
    </location>
</feature>
<feature type="transmembrane region" description="Helical" evidence="6">
    <location>
        <begin position="301"/>
        <end position="321"/>
    </location>
</feature>
<dbReference type="InterPro" id="IPR050930">
    <property type="entry name" value="MFS_Vesicular_Transporter"/>
</dbReference>
<feature type="transmembrane region" description="Helical" evidence="6">
    <location>
        <begin position="397"/>
        <end position="416"/>
    </location>
</feature>
<evidence type="ECO:0000259" key="7">
    <source>
        <dbReference type="PROSITE" id="PS50850"/>
    </source>
</evidence>
<evidence type="ECO:0000256" key="6">
    <source>
        <dbReference type="SAM" id="Phobius"/>
    </source>
</evidence>
<dbReference type="PANTHER" id="PTHR23506">
    <property type="entry name" value="GH10249P"/>
    <property type="match status" value="1"/>
</dbReference>
<dbReference type="SUPFAM" id="SSF103473">
    <property type="entry name" value="MFS general substrate transporter"/>
    <property type="match status" value="1"/>
</dbReference>
<gene>
    <name evidence="8" type="ORF">BOKJ2_LOCUS13713</name>
</gene>
<evidence type="ECO:0000313" key="9">
    <source>
        <dbReference type="Proteomes" id="UP000614601"/>
    </source>
</evidence>
<keyword evidence="9" id="KW-1185">Reference proteome</keyword>